<dbReference type="Pfam" id="PF22980">
    <property type="entry name" value="Myb_DNA-bind_8"/>
    <property type="match status" value="1"/>
</dbReference>
<dbReference type="AlphaFoldDB" id="A0A1B8GER8"/>
<feature type="domain" description="Myb-like DNA-binding" evidence="2">
    <location>
        <begin position="7"/>
        <end position="52"/>
    </location>
</feature>
<dbReference type="EMBL" id="KV460244">
    <property type="protein sequence ID" value="OBT94317.1"/>
    <property type="molecule type" value="Genomic_DNA"/>
</dbReference>
<evidence type="ECO:0000313" key="3">
    <source>
        <dbReference type="EMBL" id="OBT94317.1"/>
    </source>
</evidence>
<dbReference type="RefSeq" id="XP_018128050.1">
    <property type="nucleotide sequence ID" value="XM_018277155.2"/>
</dbReference>
<protein>
    <recommendedName>
        <fullName evidence="2">Myb-like DNA-binding domain-containing protein</fullName>
    </recommendedName>
</protein>
<evidence type="ECO:0000259" key="2">
    <source>
        <dbReference type="Pfam" id="PF22980"/>
    </source>
</evidence>
<sequence>MPSEAQMAKFMYYIVKQLDVRSVDWNLVASDMEITNGHAARMRFARFKNQMEGTVPKARAPRDKSRAPKAKRVKTKDEKKEEDGGEKALLKLKLEEGAAADSAPASGEPAEQALARSPAVKPEPADDVVLGDADAPGEAVNESELPKQTTHMSHTPSHSPPNSTNPTPSHSLATPTHLHGSPYHHLLPEPRRSSVNYSPASSYTFSPHEIMSSQGSMFMQSMEGVGSQDMGMAPTAAFYDPFLYVLPQSHQQQQQQTLVDAQGRLVKGELQWDTSFC</sequence>
<dbReference type="OrthoDB" id="3944408at2759"/>
<feature type="compositionally biased region" description="Basic and acidic residues" evidence="1">
    <location>
        <begin position="75"/>
        <end position="96"/>
    </location>
</feature>
<organism evidence="3 4">
    <name type="scientific">Pseudogymnoascus verrucosus</name>
    <dbReference type="NCBI Taxonomy" id="342668"/>
    <lineage>
        <taxon>Eukaryota</taxon>
        <taxon>Fungi</taxon>
        <taxon>Dikarya</taxon>
        <taxon>Ascomycota</taxon>
        <taxon>Pezizomycotina</taxon>
        <taxon>Leotiomycetes</taxon>
        <taxon>Thelebolales</taxon>
        <taxon>Thelebolaceae</taxon>
        <taxon>Pseudogymnoascus</taxon>
    </lineage>
</organism>
<feature type="region of interest" description="Disordered" evidence="1">
    <location>
        <begin position="51"/>
        <end position="200"/>
    </location>
</feature>
<name>A0A1B8GER8_9PEZI</name>
<gene>
    <name evidence="3" type="ORF">VE01_07722</name>
</gene>
<proteinExistence type="predicted"/>
<reference evidence="3 4" key="1">
    <citation type="submission" date="2016-03" db="EMBL/GenBank/DDBJ databases">
        <title>Comparative genomics of Pseudogymnoascus destructans, the fungus causing white-nose syndrome of bats.</title>
        <authorList>
            <person name="Palmer J.M."/>
            <person name="Drees K.P."/>
            <person name="Foster J.T."/>
            <person name="Lindner D.L."/>
        </authorList>
    </citation>
    <scope>NUCLEOTIDE SEQUENCE [LARGE SCALE GENOMIC DNA]</scope>
    <source>
        <strain evidence="3 4">UAMH 10579</strain>
    </source>
</reference>
<reference evidence="4" key="2">
    <citation type="journal article" date="2018" name="Nat. Commun.">
        <title>Extreme sensitivity to ultraviolet light in the fungal pathogen causing white-nose syndrome of bats.</title>
        <authorList>
            <person name="Palmer J.M."/>
            <person name="Drees K.P."/>
            <person name="Foster J.T."/>
            <person name="Lindner D.L."/>
        </authorList>
    </citation>
    <scope>NUCLEOTIDE SEQUENCE [LARGE SCALE GENOMIC DNA]</scope>
    <source>
        <strain evidence="4">UAMH 10579</strain>
    </source>
</reference>
<evidence type="ECO:0000313" key="4">
    <source>
        <dbReference type="Proteomes" id="UP000091956"/>
    </source>
</evidence>
<feature type="compositionally biased region" description="Low complexity" evidence="1">
    <location>
        <begin position="149"/>
        <end position="171"/>
    </location>
</feature>
<dbReference type="STRING" id="342668.A0A1B8GER8"/>
<evidence type="ECO:0000256" key="1">
    <source>
        <dbReference type="SAM" id="MobiDB-lite"/>
    </source>
</evidence>
<keyword evidence="4" id="KW-1185">Reference proteome</keyword>
<dbReference type="GeneID" id="28841108"/>
<dbReference type="InterPro" id="IPR054505">
    <property type="entry name" value="Myb_DNA-bind_8"/>
</dbReference>
<accession>A0A1B8GER8</accession>
<dbReference type="Proteomes" id="UP000091956">
    <property type="component" value="Unassembled WGS sequence"/>
</dbReference>